<keyword evidence="1" id="KW-0001">2Fe-2S</keyword>
<dbReference type="STRING" id="7897.ENSLACP00000003235"/>
<dbReference type="Gene3D" id="2.102.10.10">
    <property type="entry name" value="Rieske [2Fe-2S] iron-sulphur domain"/>
    <property type="match status" value="1"/>
</dbReference>
<dbReference type="GeneID" id="102358068"/>
<dbReference type="Bgee" id="ENSLACG00000002892">
    <property type="expression patterns" value="Expressed in muscle tissue and 6 other cell types or tissues"/>
</dbReference>
<reference evidence="7" key="1">
    <citation type="submission" date="2011-08" db="EMBL/GenBank/DDBJ databases">
        <title>The draft genome of Latimeria chalumnae.</title>
        <authorList>
            <person name="Di Palma F."/>
            <person name="Alfoldi J."/>
            <person name="Johnson J."/>
            <person name="Berlin A."/>
            <person name="Gnerre S."/>
            <person name="Jaffe D."/>
            <person name="MacCallum I."/>
            <person name="Young S."/>
            <person name="Walker B.J."/>
            <person name="Lander E."/>
            <person name="Lindblad-Toh K."/>
        </authorList>
    </citation>
    <scope>NUCLEOTIDE SEQUENCE [LARGE SCALE GENOMIC DNA]</scope>
    <source>
        <strain evidence="7">Wild caught</strain>
    </source>
</reference>
<dbReference type="Pfam" id="PF22543">
    <property type="entry name" value="Rieske_4"/>
    <property type="match status" value="1"/>
</dbReference>
<dbReference type="AlphaFoldDB" id="H3A0R4"/>
<dbReference type="GO" id="GO:0046872">
    <property type="term" value="F:metal ion binding"/>
    <property type="evidence" value="ECO:0007669"/>
    <property type="project" value="UniProtKB-KW"/>
</dbReference>
<dbReference type="Ensembl" id="ENSLACT00000003265.1">
    <property type="protein sequence ID" value="ENSLACP00000003235.1"/>
    <property type="gene ID" value="ENSLACG00000002892.1"/>
</dbReference>
<sequence length="128" mass="14373">MACGPREDGNRAEWRLLGPLPELSRRQCRLVHSSAGRGADVCLFHVDGTFYAMDARCSHAGGPIYEGDIEEADGALKVYCPWHYYDFDLRTGLSDVGLQQQVYEVKVEEDMVYVKHSSKLSLTPFKTS</sequence>
<protein>
    <submittedName>
        <fullName evidence="6">Si:ch211-212d10.2</fullName>
    </submittedName>
</protein>
<dbReference type="RefSeq" id="XP_005999474.1">
    <property type="nucleotide sequence ID" value="XM_005999412.2"/>
</dbReference>
<evidence type="ECO:0000256" key="3">
    <source>
        <dbReference type="ARBA" id="ARBA00023004"/>
    </source>
</evidence>
<proteinExistence type="predicted"/>
<dbReference type="InParanoid" id="H3A0R4"/>
<dbReference type="eggNOG" id="ENOG502S00Q">
    <property type="taxonomic scope" value="Eukaryota"/>
</dbReference>
<dbReference type="GO" id="GO:0051537">
    <property type="term" value="F:2 iron, 2 sulfur cluster binding"/>
    <property type="evidence" value="ECO:0007669"/>
    <property type="project" value="UniProtKB-KW"/>
</dbReference>
<keyword evidence="2" id="KW-0479">Metal-binding</keyword>
<reference evidence="6" key="2">
    <citation type="submission" date="2025-08" db="UniProtKB">
        <authorList>
            <consortium name="Ensembl"/>
        </authorList>
    </citation>
    <scope>IDENTIFICATION</scope>
</reference>
<dbReference type="OMA" id="PCRLMYS"/>
<dbReference type="InterPro" id="IPR054716">
    <property type="entry name" value="Sol_Rieske_ferrdox_dom"/>
</dbReference>
<keyword evidence="3" id="KW-0408">Iron</keyword>
<dbReference type="PANTHER" id="PTHR21496">
    <property type="entry name" value="FERREDOXIN-RELATED"/>
    <property type="match status" value="1"/>
</dbReference>
<organism evidence="6 7">
    <name type="scientific">Latimeria chalumnae</name>
    <name type="common">Coelacanth</name>
    <dbReference type="NCBI Taxonomy" id="7897"/>
    <lineage>
        <taxon>Eukaryota</taxon>
        <taxon>Metazoa</taxon>
        <taxon>Chordata</taxon>
        <taxon>Craniata</taxon>
        <taxon>Vertebrata</taxon>
        <taxon>Euteleostomi</taxon>
        <taxon>Coelacanthiformes</taxon>
        <taxon>Coelacanthidae</taxon>
        <taxon>Latimeria</taxon>
    </lineage>
</organism>
<dbReference type="InterPro" id="IPR036922">
    <property type="entry name" value="Rieske_2Fe-2S_sf"/>
</dbReference>
<gene>
    <name evidence="6" type="primary">SI:CH211-212D10.2</name>
</gene>
<evidence type="ECO:0000259" key="5">
    <source>
        <dbReference type="PROSITE" id="PS51296"/>
    </source>
</evidence>
<accession>H3A0R4</accession>
<evidence type="ECO:0000256" key="4">
    <source>
        <dbReference type="ARBA" id="ARBA00023014"/>
    </source>
</evidence>
<evidence type="ECO:0000256" key="1">
    <source>
        <dbReference type="ARBA" id="ARBA00022714"/>
    </source>
</evidence>
<reference evidence="6" key="3">
    <citation type="submission" date="2025-09" db="UniProtKB">
        <authorList>
            <consortium name="Ensembl"/>
        </authorList>
    </citation>
    <scope>IDENTIFICATION</scope>
</reference>
<evidence type="ECO:0000313" key="6">
    <source>
        <dbReference type="Ensembl" id="ENSLACP00000003235.1"/>
    </source>
</evidence>
<evidence type="ECO:0000256" key="2">
    <source>
        <dbReference type="ARBA" id="ARBA00022723"/>
    </source>
</evidence>
<dbReference type="KEGG" id="lcm:102358068"/>
<dbReference type="PANTHER" id="PTHR21496:SF19">
    <property type="entry name" value="SI:CH211-212D10.2"/>
    <property type="match status" value="1"/>
</dbReference>
<name>H3A0R4_LATCH</name>
<keyword evidence="7" id="KW-1185">Reference proteome</keyword>
<feature type="domain" description="Rieske" evidence="5">
    <location>
        <begin position="14"/>
        <end position="114"/>
    </location>
</feature>
<dbReference type="SUPFAM" id="SSF50022">
    <property type="entry name" value="ISP domain"/>
    <property type="match status" value="1"/>
</dbReference>
<dbReference type="InterPro" id="IPR017941">
    <property type="entry name" value="Rieske_2Fe-2S"/>
</dbReference>
<keyword evidence="4" id="KW-0411">Iron-sulfur</keyword>
<dbReference type="PROSITE" id="PS51296">
    <property type="entry name" value="RIESKE"/>
    <property type="match status" value="1"/>
</dbReference>
<dbReference type="HOGENOM" id="CLU_055690_5_1_1"/>
<dbReference type="Proteomes" id="UP000008672">
    <property type="component" value="Unassembled WGS sequence"/>
</dbReference>
<dbReference type="OrthoDB" id="426882at2759"/>
<dbReference type="GeneTree" id="ENSGT00390000018225"/>
<evidence type="ECO:0000313" key="7">
    <source>
        <dbReference type="Proteomes" id="UP000008672"/>
    </source>
</evidence>
<dbReference type="EMBL" id="AFYH01102570">
    <property type="status" value="NOT_ANNOTATED_CDS"/>
    <property type="molecule type" value="Genomic_DNA"/>
</dbReference>